<dbReference type="GeneID" id="93485990"/>
<comment type="similarity">
    <text evidence="1">Belongs to the Dps family.</text>
</comment>
<dbReference type="InterPro" id="IPR002177">
    <property type="entry name" value="DPS_DNA-bd"/>
</dbReference>
<organism evidence="3 4">
    <name type="scientific">Negativicoccus succinicivorans</name>
    <dbReference type="NCBI Taxonomy" id="620903"/>
    <lineage>
        <taxon>Bacteria</taxon>
        <taxon>Bacillati</taxon>
        <taxon>Bacillota</taxon>
        <taxon>Negativicutes</taxon>
        <taxon>Veillonellales</taxon>
        <taxon>Veillonellaceae</taxon>
        <taxon>Negativicoccus</taxon>
    </lineage>
</organism>
<protein>
    <submittedName>
        <fullName evidence="3">Starvation-inducible DNA-binding protein</fullName>
    </submittedName>
</protein>
<dbReference type="AlphaFoldDB" id="A0A841R3P6"/>
<proteinExistence type="inferred from homology"/>
<accession>A0A841R3P6</accession>
<evidence type="ECO:0000313" key="4">
    <source>
        <dbReference type="Proteomes" id="UP000591941"/>
    </source>
</evidence>
<comment type="caution">
    <text evidence="3">The sequence shown here is derived from an EMBL/GenBank/DDBJ whole genome shotgun (WGS) entry which is preliminary data.</text>
</comment>
<dbReference type="EMBL" id="JACHHI010000003">
    <property type="protein sequence ID" value="MBB6477690.1"/>
    <property type="molecule type" value="Genomic_DNA"/>
</dbReference>
<dbReference type="GO" id="GO:0008199">
    <property type="term" value="F:ferric iron binding"/>
    <property type="evidence" value="ECO:0007669"/>
    <property type="project" value="InterPro"/>
</dbReference>
<dbReference type="InterPro" id="IPR012347">
    <property type="entry name" value="Ferritin-like"/>
</dbReference>
<dbReference type="Pfam" id="PF00210">
    <property type="entry name" value="Ferritin"/>
    <property type="match status" value="1"/>
</dbReference>
<evidence type="ECO:0000259" key="2">
    <source>
        <dbReference type="Pfam" id="PF00210"/>
    </source>
</evidence>
<evidence type="ECO:0000256" key="1">
    <source>
        <dbReference type="ARBA" id="ARBA00009497"/>
    </source>
</evidence>
<dbReference type="CDD" id="cd01043">
    <property type="entry name" value="DPS"/>
    <property type="match status" value="1"/>
</dbReference>
<keyword evidence="4" id="KW-1185">Reference proteome</keyword>
<gene>
    <name evidence="3" type="ORF">HNR45_000723</name>
</gene>
<dbReference type="OrthoDB" id="9797023at2"/>
<sequence>MKNAKSVNQYLADLALWNIKLHNLHFNVEGVPFKAIHEFLEEIYEEVFEYYDAVAELMKQQGEFPVVTAKEYLKIASLKEIESKPYAVKDALEILLGDLELMRDEALKIREEADKEDNFLLANMMEDHVEFYALKIWFTRAFMAK</sequence>
<dbReference type="PANTHER" id="PTHR42932">
    <property type="entry name" value="GENERAL STRESS PROTEIN 20U"/>
    <property type="match status" value="1"/>
</dbReference>
<keyword evidence="3" id="KW-0238">DNA-binding</keyword>
<dbReference type="SUPFAM" id="SSF47240">
    <property type="entry name" value="Ferritin-like"/>
    <property type="match status" value="1"/>
</dbReference>
<dbReference type="Gene3D" id="1.20.1260.10">
    <property type="match status" value="1"/>
</dbReference>
<name>A0A841R3P6_9FIRM</name>
<dbReference type="InterPro" id="IPR008331">
    <property type="entry name" value="Ferritin_DPS_dom"/>
</dbReference>
<dbReference type="Proteomes" id="UP000591941">
    <property type="component" value="Unassembled WGS sequence"/>
</dbReference>
<dbReference type="GO" id="GO:0003677">
    <property type="term" value="F:DNA binding"/>
    <property type="evidence" value="ECO:0007669"/>
    <property type="project" value="UniProtKB-KW"/>
</dbReference>
<dbReference type="InterPro" id="IPR009078">
    <property type="entry name" value="Ferritin-like_SF"/>
</dbReference>
<dbReference type="RefSeq" id="WP_024048695.1">
    <property type="nucleotide sequence ID" value="NZ_CABWNB010000002.1"/>
</dbReference>
<reference evidence="3 4" key="1">
    <citation type="submission" date="2020-08" db="EMBL/GenBank/DDBJ databases">
        <title>Genomic Encyclopedia of Type Strains, Phase IV (KMG-IV): sequencing the most valuable type-strain genomes for metagenomic binning, comparative biology and taxonomic classification.</title>
        <authorList>
            <person name="Goeker M."/>
        </authorList>
    </citation>
    <scope>NUCLEOTIDE SEQUENCE [LARGE SCALE GENOMIC DNA]</scope>
    <source>
        <strain evidence="3 4">DSM 21255</strain>
    </source>
</reference>
<evidence type="ECO:0000313" key="3">
    <source>
        <dbReference type="EMBL" id="MBB6477690.1"/>
    </source>
</evidence>
<dbReference type="PIRSF" id="PIRSF005900">
    <property type="entry name" value="Dps"/>
    <property type="match status" value="1"/>
</dbReference>
<feature type="domain" description="Ferritin/DPS" evidence="2">
    <location>
        <begin position="7"/>
        <end position="143"/>
    </location>
</feature>
<dbReference type="PANTHER" id="PTHR42932:SF1">
    <property type="entry name" value="GENERAL STRESS PROTEIN 20U"/>
    <property type="match status" value="1"/>
</dbReference>